<dbReference type="eggNOG" id="ENOG50302P2">
    <property type="taxonomic scope" value="Bacteria"/>
</dbReference>
<evidence type="ECO:0008006" key="4">
    <source>
        <dbReference type="Google" id="ProtNLM"/>
    </source>
</evidence>
<dbReference type="AlphaFoldDB" id="C0GJZ2"/>
<organism evidence="2 3">
    <name type="scientific">Dethiobacter alkaliphilus AHT 1</name>
    <dbReference type="NCBI Taxonomy" id="555088"/>
    <lineage>
        <taxon>Bacteria</taxon>
        <taxon>Bacillati</taxon>
        <taxon>Bacillota</taxon>
        <taxon>Dethiobacteria</taxon>
        <taxon>Dethiobacterales</taxon>
        <taxon>Dethiobacteraceae</taxon>
        <taxon>Dethiobacter</taxon>
    </lineage>
</organism>
<accession>C0GJZ2</accession>
<evidence type="ECO:0000256" key="1">
    <source>
        <dbReference type="SAM" id="Phobius"/>
    </source>
</evidence>
<evidence type="ECO:0000313" key="2">
    <source>
        <dbReference type="EMBL" id="EEG76361.1"/>
    </source>
</evidence>
<evidence type="ECO:0000313" key="3">
    <source>
        <dbReference type="Proteomes" id="UP000006443"/>
    </source>
</evidence>
<keyword evidence="1" id="KW-0812">Transmembrane</keyword>
<keyword evidence="1" id="KW-0472">Membrane</keyword>
<reference evidence="2 3" key="1">
    <citation type="submission" date="2009-02" db="EMBL/GenBank/DDBJ databases">
        <title>Sequencing of the draft genome and assembly of Dethiobacter alkaliphilus AHT 1.</title>
        <authorList>
            <consortium name="US DOE Joint Genome Institute (JGI-PGF)"/>
            <person name="Lucas S."/>
            <person name="Copeland A."/>
            <person name="Lapidus A."/>
            <person name="Glavina del Rio T."/>
            <person name="Dalin E."/>
            <person name="Tice H."/>
            <person name="Bruce D."/>
            <person name="Goodwin L."/>
            <person name="Pitluck S."/>
            <person name="Larimer F."/>
            <person name="Land M.L."/>
            <person name="Hauser L."/>
            <person name="Muyzer G."/>
        </authorList>
    </citation>
    <scope>NUCLEOTIDE SEQUENCE [LARGE SCALE GENOMIC DNA]</scope>
    <source>
        <strain evidence="2 3">AHT 1</strain>
    </source>
</reference>
<proteinExistence type="predicted"/>
<dbReference type="EMBL" id="ACJM01000019">
    <property type="protein sequence ID" value="EEG76361.1"/>
    <property type="molecule type" value="Genomic_DNA"/>
</dbReference>
<name>C0GJZ2_DETAL</name>
<dbReference type="RefSeq" id="WP_008518542.1">
    <property type="nucleotide sequence ID" value="NZ_ACJM01000019.1"/>
</dbReference>
<keyword evidence="3" id="KW-1185">Reference proteome</keyword>
<feature type="transmembrane region" description="Helical" evidence="1">
    <location>
        <begin position="55"/>
        <end position="72"/>
    </location>
</feature>
<keyword evidence="1" id="KW-1133">Transmembrane helix</keyword>
<protein>
    <recommendedName>
        <fullName evidence="4">DUF4367 domain-containing protein</fullName>
    </recommendedName>
</protein>
<gene>
    <name evidence="2" type="ORF">DealDRAFT_2801</name>
</gene>
<comment type="caution">
    <text evidence="2">The sequence shown here is derived from an EMBL/GenBank/DDBJ whole genome shotgun (WGS) entry which is preliminary data.</text>
</comment>
<dbReference type="OrthoDB" id="2871129at2"/>
<dbReference type="Proteomes" id="UP000006443">
    <property type="component" value="Unassembled WGS sequence"/>
</dbReference>
<sequence length="254" mass="28728">MDTNKFAEKKITETLMSNSEVSAELKDEIWSNIDSELFSKKEQGEMVMIKKQNRFLKFAVTAAVVGLLFIGAQTETGHALINQVREMFQPERDIVQTIEGQQEDTNLQLNEGSESAYVIYVDEERYQLVGGDESDMIKPTEALPDIYPEVSMEIKQAADVSPEELIKELEGSLQEEFENVSAPAKVDSPVSGWVVNGYTGSEWDSPVIKTYVVSNGQEGSFIITQRYFLEAEEGHGQRFEEMLKEFYIVENPEL</sequence>